<reference evidence="10" key="1">
    <citation type="submission" date="2025-04" db="UniProtKB">
        <authorList>
            <consortium name="RefSeq"/>
        </authorList>
    </citation>
    <scope>IDENTIFICATION</scope>
    <source>
        <tissue evidence="10">Whole insect</tissue>
    </source>
</reference>
<dbReference type="InterPro" id="IPR002557">
    <property type="entry name" value="Chitin-bd_dom"/>
</dbReference>
<dbReference type="OrthoDB" id="9987187at2759"/>
<dbReference type="PANTHER" id="PTHR23301">
    <property type="entry name" value="CHITIN BINDING PERITROPHIN-A"/>
    <property type="match status" value="1"/>
</dbReference>
<evidence type="ECO:0000313" key="9">
    <source>
        <dbReference type="Proteomes" id="UP001652700"/>
    </source>
</evidence>
<dbReference type="PANTHER" id="PTHR23301:SF0">
    <property type="entry name" value="CHITIN-BINDING TYPE-2 DOMAIN-CONTAINING PROTEIN-RELATED"/>
    <property type="match status" value="1"/>
</dbReference>
<dbReference type="RefSeq" id="XP_028144049.1">
    <property type="nucleotide sequence ID" value="XM_028288248.1"/>
</dbReference>
<name>A0A6P7G4T3_DIAVI</name>
<dbReference type="SMART" id="SM00494">
    <property type="entry name" value="ChtBD2"/>
    <property type="match status" value="2"/>
</dbReference>
<dbReference type="SUPFAM" id="SSF57625">
    <property type="entry name" value="Invertebrate chitin-binding proteins"/>
    <property type="match status" value="2"/>
</dbReference>
<dbReference type="PROSITE" id="PS50940">
    <property type="entry name" value="CHIT_BIND_II"/>
    <property type="match status" value="2"/>
</dbReference>
<dbReference type="EnsemblMetazoa" id="XM_028288248.2">
    <property type="protein sequence ID" value="XP_028144049.1"/>
    <property type="gene ID" value="LOC114337726"/>
</dbReference>
<dbReference type="KEGG" id="dvv:114337726"/>
<dbReference type="GO" id="GO:0005576">
    <property type="term" value="C:extracellular region"/>
    <property type="evidence" value="ECO:0007669"/>
    <property type="project" value="InterPro"/>
</dbReference>
<dbReference type="GO" id="GO:0008061">
    <property type="term" value="F:chitin binding"/>
    <property type="evidence" value="ECO:0007669"/>
    <property type="project" value="UniProtKB-KW"/>
</dbReference>
<evidence type="ECO:0000256" key="1">
    <source>
        <dbReference type="ARBA" id="ARBA00022669"/>
    </source>
</evidence>
<sequence>MEFYWIAMLMLVLQGVDGKHLVQKNLKLDSSPERSSEEKHNTNSCKIENQQTAHESRCDLYYRCVYGVKVQKECPAGKLFNTQISNCDNSYNVDCNNRIHNNVNKLVVRSFDFYDPDETTTLDLSDQEVSVESGECPEKKDPYEPSALLPHEESCNHFYKCINGKKVLMKCPKPFQFNFKVSACDWPQNARCYNRKIDTTTVH</sequence>
<evidence type="ECO:0000313" key="8">
    <source>
        <dbReference type="EnsemblMetazoa" id="XP_028144049.1"/>
    </source>
</evidence>
<proteinExistence type="predicted"/>
<dbReference type="Pfam" id="PF01607">
    <property type="entry name" value="CBM_14"/>
    <property type="match status" value="2"/>
</dbReference>
<keyword evidence="5" id="KW-0325">Glycoprotein</keyword>
<dbReference type="GeneID" id="114337726"/>
<feature type="domain" description="Chitin-binding type-2" evidence="7">
    <location>
        <begin position="42"/>
        <end position="97"/>
    </location>
</feature>
<evidence type="ECO:0000256" key="5">
    <source>
        <dbReference type="ARBA" id="ARBA00023180"/>
    </source>
</evidence>
<evidence type="ECO:0000256" key="3">
    <source>
        <dbReference type="ARBA" id="ARBA00022737"/>
    </source>
</evidence>
<dbReference type="Gene3D" id="2.170.140.10">
    <property type="entry name" value="Chitin binding domain"/>
    <property type="match status" value="2"/>
</dbReference>
<protein>
    <submittedName>
        <fullName evidence="10">Protein obstructor-E-like isoform X1</fullName>
    </submittedName>
</protein>
<evidence type="ECO:0000259" key="7">
    <source>
        <dbReference type="PROSITE" id="PS50940"/>
    </source>
</evidence>
<organism evidence="10">
    <name type="scientific">Diabrotica virgifera virgifera</name>
    <name type="common">western corn rootworm</name>
    <dbReference type="NCBI Taxonomy" id="50390"/>
    <lineage>
        <taxon>Eukaryota</taxon>
        <taxon>Metazoa</taxon>
        <taxon>Ecdysozoa</taxon>
        <taxon>Arthropoda</taxon>
        <taxon>Hexapoda</taxon>
        <taxon>Insecta</taxon>
        <taxon>Pterygota</taxon>
        <taxon>Neoptera</taxon>
        <taxon>Endopterygota</taxon>
        <taxon>Coleoptera</taxon>
        <taxon>Polyphaga</taxon>
        <taxon>Cucujiformia</taxon>
        <taxon>Chrysomeloidea</taxon>
        <taxon>Chrysomelidae</taxon>
        <taxon>Galerucinae</taxon>
        <taxon>Diabroticina</taxon>
        <taxon>Diabroticites</taxon>
        <taxon>Diabrotica</taxon>
    </lineage>
</organism>
<dbReference type="AlphaFoldDB" id="A0A6P7G4T3"/>
<reference evidence="8" key="2">
    <citation type="submission" date="2025-05" db="UniProtKB">
        <authorList>
            <consortium name="EnsemblMetazoa"/>
        </authorList>
    </citation>
    <scope>IDENTIFICATION</scope>
</reference>
<keyword evidence="4" id="KW-1015">Disulfide bond</keyword>
<dbReference type="Proteomes" id="UP001652700">
    <property type="component" value="Unplaced"/>
</dbReference>
<dbReference type="InParanoid" id="A0A6P7G4T3"/>
<feature type="chain" id="PRO_5027783533" evidence="6">
    <location>
        <begin position="19"/>
        <end position="203"/>
    </location>
</feature>
<evidence type="ECO:0000256" key="6">
    <source>
        <dbReference type="SAM" id="SignalP"/>
    </source>
</evidence>
<evidence type="ECO:0000256" key="4">
    <source>
        <dbReference type="ARBA" id="ARBA00023157"/>
    </source>
</evidence>
<evidence type="ECO:0000256" key="2">
    <source>
        <dbReference type="ARBA" id="ARBA00022729"/>
    </source>
</evidence>
<dbReference type="InterPro" id="IPR051940">
    <property type="entry name" value="Chitin_bind-dev_reg"/>
</dbReference>
<keyword evidence="2 6" id="KW-0732">Signal</keyword>
<keyword evidence="1" id="KW-0147">Chitin-binding</keyword>
<feature type="domain" description="Chitin-binding type-2" evidence="7">
    <location>
        <begin position="133"/>
        <end position="194"/>
    </location>
</feature>
<gene>
    <name evidence="10" type="primary">LOC114337726</name>
</gene>
<accession>A0A6P7G4T3</accession>
<keyword evidence="9" id="KW-1185">Reference proteome</keyword>
<evidence type="ECO:0000313" key="10">
    <source>
        <dbReference type="RefSeq" id="XP_028144049.1"/>
    </source>
</evidence>
<feature type="signal peptide" evidence="6">
    <location>
        <begin position="1"/>
        <end position="18"/>
    </location>
</feature>
<dbReference type="InterPro" id="IPR036508">
    <property type="entry name" value="Chitin-bd_dom_sf"/>
</dbReference>
<keyword evidence="3" id="KW-0677">Repeat</keyword>